<protein>
    <recommendedName>
        <fullName evidence="3">Molybdopterin synthase sulfur carrier subunit</fullName>
    </recommendedName>
</protein>
<dbReference type="EMBL" id="LQMQ01000022">
    <property type="protein sequence ID" value="KUO41397.1"/>
    <property type="molecule type" value="Genomic_DNA"/>
</dbReference>
<reference evidence="1 2" key="1">
    <citation type="journal article" date="2016" name="Nat. Microbiol.">
        <title>Genomic inference of the metabolism of cosmopolitan subsurface Archaea, Hadesarchaea.</title>
        <authorList>
            <person name="Baker B.J."/>
            <person name="Saw J.H."/>
            <person name="Lind A.E."/>
            <person name="Lazar C.S."/>
            <person name="Hinrichs K.-U."/>
            <person name="Teske A.P."/>
            <person name="Ettema T.J."/>
        </authorList>
    </citation>
    <scope>NUCLEOTIDE SEQUENCE [LARGE SCALE GENOMIC DNA]</scope>
</reference>
<proteinExistence type="predicted"/>
<dbReference type="STRING" id="1776334.APZ16_02545"/>
<dbReference type="InterPro" id="IPR016155">
    <property type="entry name" value="Mopterin_synth/thiamin_S_b"/>
</dbReference>
<accession>A0A147JY19</accession>
<dbReference type="Gene3D" id="3.10.20.30">
    <property type="match status" value="1"/>
</dbReference>
<dbReference type="AlphaFoldDB" id="A0A147JY19"/>
<dbReference type="Pfam" id="PF02597">
    <property type="entry name" value="ThiS"/>
    <property type="match status" value="1"/>
</dbReference>
<evidence type="ECO:0000313" key="1">
    <source>
        <dbReference type="EMBL" id="KUO41397.1"/>
    </source>
</evidence>
<dbReference type="InterPro" id="IPR012675">
    <property type="entry name" value="Beta-grasp_dom_sf"/>
</dbReference>
<comment type="caution">
    <text evidence="1">The sequence shown here is derived from an EMBL/GenBank/DDBJ whole genome shotgun (WGS) entry which is preliminary data.</text>
</comment>
<evidence type="ECO:0008006" key="3">
    <source>
        <dbReference type="Google" id="ProtNLM"/>
    </source>
</evidence>
<gene>
    <name evidence="1" type="ORF">APZ16_02545</name>
</gene>
<dbReference type="CDD" id="cd17040">
    <property type="entry name" value="Ubl_MoaD_like"/>
    <property type="match status" value="1"/>
</dbReference>
<name>A0A147JY19_HADYE</name>
<dbReference type="Proteomes" id="UP000074294">
    <property type="component" value="Unassembled WGS sequence"/>
</dbReference>
<dbReference type="SUPFAM" id="SSF54285">
    <property type="entry name" value="MoaD/ThiS"/>
    <property type="match status" value="1"/>
</dbReference>
<evidence type="ECO:0000313" key="2">
    <source>
        <dbReference type="Proteomes" id="UP000074294"/>
    </source>
</evidence>
<organism evidence="1 2">
    <name type="scientific">Hadarchaeum yellowstonense</name>
    <dbReference type="NCBI Taxonomy" id="1776334"/>
    <lineage>
        <taxon>Archaea</taxon>
        <taxon>Methanobacteriati</taxon>
        <taxon>Candidatus Hadarchaeota</taxon>
        <taxon>Candidatus Hadarchaeia</taxon>
        <taxon>Candidatus Hadarchaeales</taxon>
        <taxon>Candidatus Hadarchaeaceae</taxon>
        <taxon>Candidatus Hadarchaeum</taxon>
    </lineage>
</organism>
<dbReference type="InterPro" id="IPR003749">
    <property type="entry name" value="ThiS/MoaD-like"/>
</dbReference>
<sequence length="105" mass="11434">MGGGAVMGSIEVSVVYLSHFQEITGVREERIKIPKEATLADLLRILGEKHGRKFSEVLFDPKSGSVYGHNHITLNGQLAHLIDKNFRINLSDGDRIVIAHAVSGG</sequence>